<dbReference type="Pfam" id="PF01381">
    <property type="entry name" value="HTH_3"/>
    <property type="match status" value="1"/>
</dbReference>
<protein>
    <submittedName>
        <fullName evidence="2">XRE family transcriptional regulator</fullName>
    </submittedName>
</protein>
<dbReference type="RefSeq" id="WP_122973283.1">
    <property type="nucleotide sequence ID" value="NZ_RHLQ01000051.1"/>
</dbReference>
<reference evidence="2 3" key="1">
    <citation type="journal article" date="2014" name="Int. J. Syst. Evol. Microbiol.">
        <title>Lysinibacillus halotolerans sp. nov., isolated from saline-alkaline soil.</title>
        <authorList>
            <person name="Kong D."/>
            <person name="Wang Y."/>
            <person name="Zhao B."/>
            <person name="Li Y."/>
            <person name="Song J."/>
            <person name="Zhai Y."/>
            <person name="Zhang C."/>
            <person name="Wang H."/>
            <person name="Chen X."/>
            <person name="Zhao B."/>
            <person name="Ruan Z."/>
        </authorList>
    </citation>
    <scope>NUCLEOTIDE SEQUENCE [LARGE SCALE GENOMIC DNA]</scope>
    <source>
        <strain evidence="2 3">MCCC 1A12703</strain>
    </source>
</reference>
<dbReference type="InterPro" id="IPR010982">
    <property type="entry name" value="Lambda_DNA-bd_dom_sf"/>
</dbReference>
<proteinExistence type="predicted"/>
<keyword evidence="3" id="KW-1185">Reference proteome</keyword>
<evidence type="ECO:0000259" key="1">
    <source>
        <dbReference type="PROSITE" id="PS50943"/>
    </source>
</evidence>
<evidence type="ECO:0000313" key="3">
    <source>
        <dbReference type="Proteomes" id="UP000279909"/>
    </source>
</evidence>
<gene>
    <name evidence="2" type="ORF">EC501_15630</name>
</gene>
<dbReference type="EMBL" id="RHLQ01000051">
    <property type="protein sequence ID" value="RNC97378.1"/>
    <property type="molecule type" value="Genomic_DNA"/>
</dbReference>
<feature type="domain" description="HTH cro/C1-type" evidence="1">
    <location>
        <begin position="9"/>
        <end position="63"/>
    </location>
</feature>
<dbReference type="Proteomes" id="UP000279909">
    <property type="component" value="Unassembled WGS sequence"/>
</dbReference>
<dbReference type="SUPFAM" id="SSF47413">
    <property type="entry name" value="lambda repressor-like DNA-binding domains"/>
    <property type="match status" value="1"/>
</dbReference>
<comment type="caution">
    <text evidence="2">The sequence shown here is derived from an EMBL/GenBank/DDBJ whole genome shotgun (WGS) entry which is preliminary data.</text>
</comment>
<evidence type="ECO:0000313" key="2">
    <source>
        <dbReference type="EMBL" id="RNC97378.1"/>
    </source>
</evidence>
<organism evidence="2 3">
    <name type="scientific">Lysinibacillus halotolerans</name>
    <dbReference type="NCBI Taxonomy" id="1368476"/>
    <lineage>
        <taxon>Bacteria</taxon>
        <taxon>Bacillati</taxon>
        <taxon>Bacillota</taxon>
        <taxon>Bacilli</taxon>
        <taxon>Bacillales</taxon>
        <taxon>Bacillaceae</taxon>
        <taxon>Lysinibacillus</taxon>
    </lineage>
</organism>
<dbReference type="OrthoDB" id="8115576at2"/>
<sequence length="113" mass="13460">MLKFNHEKLRAARRGKNYTLQDVADRLQIELHAYWRLEQGQTQLKVDQLLKLIHIFDKPLQYFLEETSTFHEVNDKITDLKILVKKLDHNELDIESFQKGIEMVETSLIPNLK</sequence>
<name>A0A3M8H4L4_9BACI</name>
<dbReference type="GO" id="GO:0003677">
    <property type="term" value="F:DNA binding"/>
    <property type="evidence" value="ECO:0007669"/>
    <property type="project" value="InterPro"/>
</dbReference>
<dbReference type="InterPro" id="IPR001387">
    <property type="entry name" value="Cro/C1-type_HTH"/>
</dbReference>
<dbReference type="AlphaFoldDB" id="A0A3M8H4L4"/>
<dbReference type="PROSITE" id="PS50943">
    <property type="entry name" value="HTH_CROC1"/>
    <property type="match status" value="1"/>
</dbReference>
<accession>A0A3M8H4L4</accession>
<dbReference type="CDD" id="cd00093">
    <property type="entry name" value="HTH_XRE"/>
    <property type="match status" value="1"/>
</dbReference>
<dbReference type="SMART" id="SM00530">
    <property type="entry name" value="HTH_XRE"/>
    <property type="match status" value="1"/>
</dbReference>
<dbReference type="Gene3D" id="1.10.260.40">
    <property type="entry name" value="lambda repressor-like DNA-binding domains"/>
    <property type="match status" value="1"/>
</dbReference>